<keyword evidence="3" id="KW-1185">Reference proteome</keyword>
<dbReference type="RefSeq" id="WP_097054438.1">
    <property type="nucleotide sequence ID" value="NZ_OCMF01000001.1"/>
</dbReference>
<dbReference type="Proteomes" id="UP000219193">
    <property type="component" value="Unassembled WGS sequence"/>
</dbReference>
<reference evidence="3" key="1">
    <citation type="submission" date="2017-09" db="EMBL/GenBank/DDBJ databases">
        <authorList>
            <person name="Varghese N."/>
            <person name="Submissions S."/>
        </authorList>
    </citation>
    <scope>NUCLEOTIDE SEQUENCE [LARGE SCALE GENOMIC DNA]</scope>
    <source>
        <strain evidence="3">CGMCC 1.12641</strain>
    </source>
</reference>
<dbReference type="OrthoDB" id="129527at2"/>
<evidence type="ECO:0000313" key="3">
    <source>
        <dbReference type="Proteomes" id="UP000219193"/>
    </source>
</evidence>
<dbReference type="InterPro" id="IPR032577">
    <property type="entry name" value="DUF4920"/>
</dbReference>
<dbReference type="Pfam" id="PF16267">
    <property type="entry name" value="DUF4920"/>
    <property type="match status" value="1"/>
</dbReference>
<evidence type="ECO:0000313" key="2">
    <source>
        <dbReference type="EMBL" id="SOC78631.1"/>
    </source>
</evidence>
<protein>
    <recommendedName>
        <fullName evidence="4">DUF4920 domain-containing protein</fullName>
    </recommendedName>
</protein>
<evidence type="ECO:0000256" key="1">
    <source>
        <dbReference type="SAM" id="SignalP"/>
    </source>
</evidence>
<gene>
    <name evidence="2" type="ORF">SAMN06296241_0143</name>
</gene>
<dbReference type="AlphaFoldDB" id="A0A285WZU2"/>
<name>A0A285WZU2_9FLAO</name>
<keyword evidence="1" id="KW-0732">Signal</keyword>
<sequence length="163" mass="18345">MRNLNYLLLLSLLMISFAGFSQEKNTGKQDAYFSVGEDVEVANILSAQQMQERYQGLKTGDTLNVTFKADVTSVCKNKGCWMKVALEDGREVMVKFKDYAFFVPKYIENKEVIMEGKAYVTEMSVEDRRHYAEDAGKSAAEVSAINEPEITLSFLANGVKIKN</sequence>
<organism evidence="2 3">
    <name type="scientific">Salinimicrobium sediminis</name>
    <dbReference type="NCBI Taxonomy" id="1343891"/>
    <lineage>
        <taxon>Bacteria</taxon>
        <taxon>Pseudomonadati</taxon>
        <taxon>Bacteroidota</taxon>
        <taxon>Flavobacteriia</taxon>
        <taxon>Flavobacteriales</taxon>
        <taxon>Flavobacteriaceae</taxon>
        <taxon>Salinimicrobium</taxon>
    </lineage>
</organism>
<feature type="chain" id="PRO_5012018428" description="DUF4920 domain-containing protein" evidence="1">
    <location>
        <begin position="22"/>
        <end position="163"/>
    </location>
</feature>
<dbReference type="EMBL" id="OCMF01000001">
    <property type="protein sequence ID" value="SOC78631.1"/>
    <property type="molecule type" value="Genomic_DNA"/>
</dbReference>
<feature type="signal peptide" evidence="1">
    <location>
        <begin position="1"/>
        <end position="21"/>
    </location>
</feature>
<accession>A0A285WZU2</accession>
<evidence type="ECO:0008006" key="4">
    <source>
        <dbReference type="Google" id="ProtNLM"/>
    </source>
</evidence>
<proteinExistence type="predicted"/>